<evidence type="ECO:0000313" key="14">
    <source>
        <dbReference type="EMBL" id="AZQ10213.1"/>
    </source>
</evidence>
<evidence type="ECO:0000256" key="3">
    <source>
        <dbReference type="ARBA" id="ARBA00022475"/>
    </source>
</evidence>
<dbReference type="EC" id="3.4.24.-" evidence="12"/>
<dbReference type="NCBIfam" id="NF003965">
    <property type="entry name" value="PRK05457.1"/>
    <property type="match status" value="1"/>
</dbReference>
<evidence type="ECO:0000256" key="1">
    <source>
        <dbReference type="ARBA" id="ARBA00004651"/>
    </source>
</evidence>
<dbReference type="InterPro" id="IPR022919">
    <property type="entry name" value="Pept_M48_protease_HtpX"/>
</dbReference>
<dbReference type="CDD" id="cd07335">
    <property type="entry name" value="M48B_HtpX_like"/>
    <property type="match status" value="1"/>
</dbReference>
<keyword evidence="4 12" id="KW-0645">Protease</keyword>
<feature type="binding site" evidence="12">
    <location>
        <position position="229"/>
    </location>
    <ligand>
        <name>Zn(2+)</name>
        <dbReference type="ChEBI" id="CHEBI:29105"/>
        <note>catalytic</note>
    </ligand>
</feature>
<protein>
    <recommendedName>
        <fullName evidence="12">Protease HtpX</fullName>
        <ecNumber evidence="12">3.4.24.-</ecNumber>
    </recommendedName>
    <alternativeName>
        <fullName evidence="12">Heat shock protein HtpX</fullName>
    </alternativeName>
</protein>
<keyword evidence="9 12" id="KW-1133">Transmembrane helix</keyword>
<evidence type="ECO:0000256" key="9">
    <source>
        <dbReference type="ARBA" id="ARBA00022989"/>
    </source>
</evidence>
<keyword evidence="7 12" id="KW-0378">Hydrolase</keyword>
<name>A0ABM7D168_9GAMM</name>
<reference evidence="15" key="1">
    <citation type="submission" date="2017-03" db="EMBL/GenBank/DDBJ databases">
        <title>Full genome sequence of a non-lethal Shewanella isolate that potentiates virulence of Vibio parahaemolyticus causing acute hepatopancreatic necrosis disease (AHPND) in shrimp.</title>
        <authorList>
            <person name="Prachumwat A."/>
            <person name="Sritunyalucksana K."/>
        </authorList>
    </citation>
    <scope>NUCLEOTIDE SEQUENCE [LARGE SCALE GENOMIC DNA]</scope>
    <source>
        <strain evidence="15">TH2012</strain>
    </source>
</reference>
<dbReference type="Gene3D" id="3.30.2010.10">
    <property type="entry name" value="Metalloproteases ('zincins'), catalytic domain"/>
    <property type="match status" value="1"/>
</dbReference>
<feature type="transmembrane region" description="Helical" evidence="12">
    <location>
        <begin position="14"/>
        <end position="36"/>
    </location>
</feature>
<dbReference type="InterPro" id="IPR001915">
    <property type="entry name" value="Peptidase_M48"/>
</dbReference>
<organism evidence="14 15">
    <name type="scientific">Shewanella khirikhana</name>
    <dbReference type="NCBI Taxonomy" id="1965282"/>
    <lineage>
        <taxon>Bacteria</taxon>
        <taxon>Pseudomonadati</taxon>
        <taxon>Pseudomonadota</taxon>
        <taxon>Gammaproteobacteria</taxon>
        <taxon>Alteromonadales</taxon>
        <taxon>Shewanellaceae</taxon>
        <taxon>Shewanella</taxon>
    </lineage>
</organism>
<evidence type="ECO:0000313" key="15">
    <source>
        <dbReference type="Proteomes" id="UP000278437"/>
    </source>
</evidence>
<keyword evidence="11 12" id="KW-0472">Membrane</keyword>
<dbReference type="HAMAP" id="MF_00188">
    <property type="entry name" value="Pept_M48_protease_HtpX"/>
    <property type="match status" value="1"/>
</dbReference>
<evidence type="ECO:0000256" key="11">
    <source>
        <dbReference type="ARBA" id="ARBA00023136"/>
    </source>
</evidence>
<evidence type="ECO:0000256" key="10">
    <source>
        <dbReference type="ARBA" id="ARBA00023049"/>
    </source>
</evidence>
<proteinExistence type="inferred from homology"/>
<evidence type="ECO:0000256" key="8">
    <source>
        <dbReference type="ARBA" id="ARBA00022833"/>
    </source>
</evidence>
<feature type="domain" description="Peptidase M48" evidence="13">
    <location>
        <begin position="83"/>
        <end position="295"/>
    </location>
</feature>
<feature type="transmembrane region" description="Helical" evidence="12">
    <location>
        <begin position="42"/>
        <end position="63"/>
    </location>
</feature>
<comment type="similarity">
    <text evidence="2 12">Belongs to the peptidase M48B family.</text>
</comment>
<evidence type="ECO:0000256" key="6">
    <source>
        <dbReference type="ARBA" id="ARBA00022723"/>
    </source>
</evidence>
<feature type="transmembrane region" description="Helical" evidence="12">
    <location>
        <begin position="168"/>
        <end position="188"/>
    </location>
</feature>
<dbReference type="GO" id="GO:0006508">
    <property type="term" value="P:proteolysis"/>
    <property type="evidence" value="ECO:0007669"/>
    <property type="project" value="UniProtKB-KW"/>
</dbReference>
<dbReference type="EMBL" id="CP020373">
    <property type="protein sequence ID" value="AZQ10213.1"/>
    <property type="molecule type" value="Genomic_DNA"/>
</dbReference>
<gene>
    <name evidence="12 14" type="primary">htpX</name>
    <name evidence="14" type="ORF">STH12_01077</name>
</gene>
<dbReference type="Pfam" id="PF01435">
    <property type="entry name" value="Peptidase_M48"/>
    <property type="match status" value="1"/>
</dbReference>
<evidence type="ECO:0000256" key="12">
    <source>
        <dbReference type="HAMAP-Rule" id="MF_00188"/>
    </source>
</evidence>
<feature type="active site" evidence="12">
    <location>
        <position position="150"/>
    </location>
</feature>
<keyword evidence="10 12" id="KW-0482">Metalloprotease</keyword>
<comment type="cofactor">
    <cofactor evidence="12">
        <name>Zn(2+)</name>
        <dbReference type="ChEBI" id="CHEBI:29105"/>
    </cofactor>
    <text evidence="12">Binds 1 zinc ion per subunit.</text>
</comment>
<keyword evidence="3 12" id="KW-1003">Cell membrane</keyword>
<evidence type="ECO:0000259" key="13">
    <source>
        <dbReference type="Pfam" id="PF01435"/>
    </source>
</evidence>
<dbReference type="PANTHER" id="PTHR43221">
    <property type="entry name" value="PROTEASE HTPX"/>
    <property type="match status" value="1"/>
</dbReference>
<comment type="subcellular location">
    <subcellularLocation>
        <location evidence="1 12">Cell membrane</location>
        <topology evidence="1 12">Multi-pass membrane protein</topology>
    </subcellularLocation>
</comment>
<keyword evidence="5 12" id="KW-0812">Transmembrane</keyword>
<keyword evidence="15" id="KW-1185">Reference proteome</keyword>
<accession>A0ABM7D168</accession>
<sequence length="296" mass="31414">MGDVPDKGAEMKRVFLFLLTNLAVVVVASIVMSLLGVNTQTMGGLLVFAALLGFGGSLFSLAISKWMAKKSMGCEVITTPRDATEKWLLDTVARQAQQAGIKMPEVAIYNSQEMNAFATGPSKNNSLVAVSTGLLYGMTQDEVEGVLAHEVSHVANGDMVTLTLIQGVVNTFVIFAARAVAGVINNFLSSDEDGEGLGTLAYIAVVVVLEILFGILASVVVMYFSRIREYRADEGGAKLAGRAKMVAALERLRNGPETGAMPAQMAAFGISGKRSLTELLMSHPPLEKRIAALKAN</sequence>
<dbReference type="Proteomes" id="UP000278437">
    <property type="component" value="Chromosome"/>
</dbReference>
<evidence type="ECO:0000256" key="4">
    <source>
        <dbReference type="ARBA" id="ARBA00022670"/>
    </source>
</evidence>
<dbReference type="GO" id="GO:0008233">
    <property type="term" value="F:peptidase activity"/>
    <property type="evidence" value="ECO:0007669"/>
    <property type="project" value="UniProtKB-KW"/>
</dbReference>
<keyword evidence="6 12" id="KW-0479">Metal-binding</keyword>
<dbReference type="PANTHER" id="PTHR43221:SF1">
    <property type="entry name" value="PROTEASE HTPX"/>
    <property type="match status" value="1"/>
</dbReference>
<evidence type="ECO:0000256" key="5">
    <source>
        <dbReference type="ARBA" id="ARBA00022692"/>
    </source>
</evidence>
<keyword evidence="8 12" id="KW-0862">Zinc</keyword>
<feature type="binding site" evidence="12">
    <location>
        <position position="153"/>
    </location>
    <ligand>
        <name>Zn(2+)</name>
        <dbReference type="ChEBI" id="CHEBI:29105"/>
        <note>catalytic</note>
    </ligand>
</feature>
<evidence type="ECO:0000256" key="2">
    <source>
        <dbReference type="ARBA" id="ARBA00009779"/>
    </source>
</evidence>
<feature type="binding site" evidence="12">
    <location>
        <position position="149"/>
    </location>
    <ligand>
        <name>Zn(2+)</name>
        <dbReference type="ChEBI" id="CHEBI:29105"/>
        <note>catalytic</note>
    </ligand>
</feature>
<keyword evidence="12" id="KW-0346">Stress response</keyword>
<evidence type="ECO:0000256" key="7">
    <source>
        <dbReference type="ARBA" id="ARBA00022801"/>
    </source>
</evidence>
<feature type="transmembrane region" description="Helical" evidence="12">
    <location>
        <begin position="200"/>
        <end position="224"/>
    </location>
</feature>
<dbReference type="InterPro" id="IPR050083">
    <property type="entry name" value="HtpX_protease"/>
</dbReference>